<dbReference type="AlphaFoldDB" id="A0A1Y1K7X0"/>
<dbReference type="FunCoup" id="A0A1Y1K7X0">
    <property type="interactions" value="1008"/>
</dbReference>
<evidence type="ECO:0000256" key="10">
    <source>
        <dbReference type="ARBA" id="ARBA00022989"/>
    </source>
</evidence>
<dbReference type="InterPro" id="IPR001104">
    <property type="entry name" value="3-oxo-5_a-steroid_4-DH_C"/>
</dbReference>
<dbReference type="InterPro" id="IPR000626">
    <property type="entry name" value="Ubiquitin-like_dom"/>
</dbReference>
<dbReference type="PROSITE" id="PS50053">
    <property type="entry name" value="UBIQUITIN_2"/>
    <property type="match status" value="1"/>
</dbReference>
<evidence type="ECO:0000256" key="12">
    <source>
        <dbReference type="ARBA" id="ARBA00023098"/>
    </source>
</evidence>
<comment type="subcellular location">
    <subcellularLocation>
        <location evidence="1">Endoplasmic reticulum membrane</location>
        <topology evidence="1">Multi-pass membrane protein</topology>
    </subcellularLocation>
</comment>
<evidence type="ECO:0000256" key="15">
    <source>
        <dbReference type="ARBA" id="ARBA00051495"/>
    </source>
</evidence>
<keyword evidence="9" id="KW-0521">NADP</keyword>
<reference evidence="20" key="3">
    <citation type="submission" date="2019-08" db="EMBL/GenBank/DDBJ databases">
        <authorList>
            <consortium name="Photinus pyralis genome working group"/>
            <person name="Fallon T.R."/>
            <person name="Sander Lower S.E."/>
            <person name="Weng J.-K."/>
        </authorList>
    </citation>
    <scope>NUCLEOTIDE SEQUENCE</scope>
    <source>
        <strain evidence="20">1611_PpyrPB1</strain>
        <tissue evidence="20">Whole body</tissue>
    </source>
</reference>
<dbReference type="EMBL" id="VVIM01000003">
    <property type="protein sequence ID" value="KAB0801117.1"/>
    <property type="molecule type" value="Genomic_DNA"/>
</dbReference>
<dbReference type="Gene3D" id="3.10.20.90">
    <property type="entry name" value="Phosphatidylinositol 3-kinase Catalytic Subunit, Chain A, domain 1"/>
    <property type="match status" value="1"/>
</dbReference>
<evidence type="ECO:0000256" key="11">
    <source>
        <dbReference type="ARBA" id="ARBA00023002"/>
    </source>
</evidence>
<dbReference type="GO" id="GO:0042761">
    <property type="term" value="P:very long-chain fatty acid biosynthetic process"/>
    <property type="evidence" value="ECO:0007669"/>
    <property type="project" value="TreeGrafter"/>
</dbReference>
<feature type="transmembrane region" description="Helical" evidence="17">
    <location>
        <begin position="244"/>
        <end position="275"/>
    </location>
</feature>
<dbReference type="EMBL" id="GEZM01092318">
    <property type="protein sequence ID" value="JAV56601.1"/>
    <property type="molecule type" value="Transcribed_RNA"/>
</dbReference>
<keyword evidence="6 17" id="KW-0812">Transmembrane</keyword>
<proteinExistence type="inferred from homology"/>
<keyword evidence="13 17" id="KW-0472">Membrane</keyword>
<evidence type="ECO:0000256" key="1">
    <source>
        <dbReference type="ARBA" id="ARBA00004477"/>
    </source>
</evidence>
<keyword evidence="7" id="KW-0256">Endoplasmic reticulum</keyword>
<evidence type="ECO:0000256" key="14">
    <source>
        <dbReference type="ARBA" id="ARBA00023160"/>
    </source>
</evidence>
<dbReference type="InterPro" id="IPR029071">
    <property type="entry name" value="Ubiquitin-like_domsf"/>
</dbReference>
<evidence type="ECO:0000256" key="16">
    <source>
        <dbReference type="ARBA" id="ARBA00058640"/>
    </source>
</evidence>
<evidence type="ECO:0000256" key="5">
    <source>
        <dbReference type="ARBA" id="ARBA00022516"/>
    </source>
</evidence>
<evidence type="ECO:0000313" key="21">
    <source>
        <dbReference type="Proteomes" id="UP000327044"/>
    </source>
</evidence>
<dbReference type="Gene3D" id="1.20.120.1630">
    <property type="match status" value="1"/>
</dbReference>
<keyword evidence="10 17" id="KW-1133">Transmembrane helix</keyword>
<comment type="pathway">
    <text evidence="2">Lipid metabolism; fatty acid biosynthesis.</text>
</comment>
<gene>
    <name evidence="20" type="ORF">PPYR_05471</name>
</gene>
<evidence type="ECO:0000256" key="9">
    <source>
        <dbReference type="ARBA" id="ARBA00022857"/>
    </source>
</evidence>
<dbReference type="PANTHER" id="PTHR10556">
    <property type="entry name" value="3-OXO-5-ALPHA-STEROID 4-DEHYDROGENASE"/>
    <property type="match status" value="1"/>
</dbReference>
<feature type="domain" description="Ubiquitin-like" evidence="18">
    <location>
        <begin position="2"/>
        <end position="69"/>
    </location>
</feature>
<evidence type="ECO:0000256" key="8">
    <source>
        <dbReference type="ARBA" id="ARBA00022832"/>
    </source>
</evidence>
<evidence type="ECO:0000313" key="19">
    <source>
        <dbReference type="EMBL" id="JAV56601.1"/>
    </source>
</evidence>
<dbReference type="OrthoDB" id="540503at2759"/>
<dbReference type="PROSITE" id="PS50244">
    <property type="entry name" value="S5A_REDUCTASE"/>
    <property type="match status" value="1"/>
</dbReference>
<dbReference type="Pfam" id="PF02544">
    <property type="entry name" value="Steroid_dh"/>
    <property type="match status" value="1"/>
</dbReference>
<dbReference type="PANTHER" id="PTHR10556:SF28">
    <property type="entry name" value="VERY-LONG-CHAIN ENOYL-COA REDUCTASE"/>
    <property type="match status" value="1"/>
</dbReference>
<comment type="function">
    <text evidence="16">Catalyzes the last of the four reactions of the long-chain fatty acids elongation cycle. This endoplasmic reticulum-bound enzymatic process, allows the addition of 2 carbons to the chain of long- and very long-chain fatty acids/VLCFAs per cycle. This enzyme reduces the trans-2,3-enoyl-CoA fatty acid intermediate to an acyl-CoA that can be further elongated by entering a new cycle of elongation. Thereby, it participates in the production of VLCFAs of different chain lengths that are involved in multiple biological processes as precursors of membrane lipids and lipid mediators.</text>
</comment>
<dbReference type="InterPro" id="IPR039357">
    <property type="entry name" value="SRD5A/TECR"/>
</dbReference>
<evidence type="ECO:0000259" key="18">
    <source>
        <dbReference type="PROSITE" id="PS50053"/>
    </source>
</evidence>
<dbReference type="InParanoid" id="A0A1Y1K7X0"/>
<keyword evidence="5" id="KW-0444">Lipid biosynthesis</keyword>
<dbReference type="GO" id="GO:0005789">
    <property type="term" value="C:endoplasmic reticulum membrane"/>
    <property type="evidence" value="ECO:0007669"/>
    <property type="project" value="UniProtKB-SubCell"/>
</dbReference>
<feature type="transmembrane region" description="Helical" evidence="17">
    <location>
        <begin position="80"/>
        <end position="100"/>
    </location>
</feature>
<dbReference type="GO" id="GO:0102758">
    <property type="term" value="F:very-long-chain enoyl-CoA reductase activity"/>
    <property type="evidence" value="ECO:0007669"/>
    <property type="project" value="UniProtKB-EC"/>
</dbReference>
<feature type="transmembrane region" description="Helical" evidence="17">
    <location>
        <begin position="183"/>
        <end position="207"/>
    </location>
</feature>
<reference evidence="20 21" key="2">
    <citation type="journal article" date="2018" name="Elife">
        <title>Firefly genomes illuminate parallel origins of bioluminescence in beetles.</title>
        <authorList>
            <person name="Fallon T.R."/>
            <person name="Lower S.E."/>
            <person name="Chang C.H."/>
            <person name="Bessho-Uehara M."/>
            <person name="Martin G.J."/>
            <person name="Bewick A.J."/>
            <person name="Behringer M."/>
            <person name="Debat H.J."/>
            <person name="Wong I."/>
            <person name="Day J.C."/>
            <person name="Suvorov A."/>
            <person name="Silva C.J."/>
            <person name="Stanger-Hall K.F."/>
            <person name="Hall D.W."/>
            <person name="Schmitz R.J."/>
            <person name="Nelson D.R."/>
            <person name="Lewis S.M."/>
            <person name="Shigenobu S."/>
            <person name="Bybee S.M."/>
            <person name="Larracuente A.M."/>
            <person name="Oba Y."/>
            <person name="Weng J.K."/>
        </authorList>
    </citation>
    <scope>NUCLEOTIDE SEQUENCE [LARGE SCALE GENOMIC DNA]</scope>
    <source>
        <strain evidence="20">1611_PpyrPB1</strain>
        <tissue evidence="20">Whole body</tissue>
    </source>
</reference>
<evidence type="ECO:0000256" key="13">
    <source>
        <dbReference type="ARBA" id="ARBA00023136"/>
    </source>
</evidence>
<dbReference type="SUPFAM" id="SSF54236">
    <property type="entry name" value="Ubiquitin-like"/>
    <property type="match status" value="1"/>
</dbReference>
<evidence type="ECO:0000256" key="7">
    <source>
        <dbReference type="ARBA" id="ARBA00022824"/>
    </source>
</evidence>
<comment type="similarity">
    <text evidence="3">Belongs to the steroid 5-alpha reductase family.</text>
</comment>
<evidence type="ECO:0000256" key="2">
    <source>
        <dbReference type="ARBA" id="ARBA00005194"/>
    </source>
</evidence>
<evidence type="ECO:0000256" key="17">
    <source>
        <dbReference type="SAM" id="Phobius"/>
    </source>
</evidence>
<keyword evidence="11" id="KW-0560">Oxidoreductase</keyword>
<keyword evidence="14" id="KW-0275">Fatty acid biosynthesis</keyword>
<dbReference type="EC" id="1.3.1.93" evidence="4"/>
<evidence type="ECO:0000256" key="3">
    <source>
        <dbReference type="ARBA" id="ARBA00007742"/>
    </source>
</evidence>
<keyword evidence="8" id="KW-0276">Fatty acid metabolism</keyword>
<name>A0A1Y1K7X0_PHOPY</name>
<dbReference type="FunFam" id="1.20.120.1630:FF:000010">
    <property type="entry name" value="Steroid alpha reductase family protein"/>
    <property type="match status" value="1"/>
</dbReference>
<evidence type="ECO:0000256" key="4">
    <source>
        <dbReference type="ARBA" id="ARBA00012530"/>
    </source>
</evidence>
<keyword evidence="21" id="KW-1185">Reference proteome</keyword>
<comment type="catalytic activity">
    <reaction evidence="15">
        <text>a very-long-chain 2,3-saturated fatty acyl-CoA + NADP(+) = a very-long-chain (2E)-enoyl-CoA + NADPH + H(+)</text>
        <dbReference type="Rhea" id="RHEA:14473"/>
        <dbReference type="ChEBI" id="CHEBI:15378"/>
        <dbReference type="ChEBI" id="CHEBI:57783"/>
        <dbReference type="ChEBI" id="CHEBI:58349"/>
        <dbReference type="ChEBI" id="CHEBI:83724"/>
        <dbReference type="ChEBI" id="CHEBI:83728"/>
        <dbReference type="EC" id="1.3.1.93"/>
    </reaction>
</comment>
<dbReference type="Proteomes" id="UP000327044">
    <property type="component" value="Unassembled WGS sequence"/>
</dbReference>
<keyword evidence="12" id="KW-0443">Lipid metabolism</keyword>
<protein>
    <recommendedName>
        <fullName evidence="4">very-long-chain enoyl-CoA reductase</fullName>
        <ecNumber evidence="4">1.3.1.93</ecNumber>
    </recommendedName>
</protein>
<accession>A0A1Y1K7X0</accession>
<evidence type="ECO:0000313" key="20">
    <source>
        <dbReference type="EMBL" id="KAB0801117.1"/>
    </source>
</evidence>
<sequence length="300" mass="33942">MTELEVFTTSNRSLGTITVPSAGTVKDIKVKISKLQQKLKITRQSIRNSIKGKDIKDSASIASVGLKDGKVYVKDLGPQISWSLVFLCEYLGPLVVYLIFTTRPWLFYGPSNNFQPMSLTAKIAAACWSFHYAKRLLETIFVHRFSHATMPILNLFKNCSYYWGFTAYVAYHTNHPLFTSPSYLQVVMGLAIFTLSEVGNLSTHLLFRNLRPAGTSVRKIPKPDGNPFNALFNYVSCPNYTYEVAAWIGFSIMTSCLPAAFFAIVGWGQMTLWALGKHRNYRKEFSDYPKKRKAIIPFIL</sequence>
<evidence type="ECO:0000256" key="6">
    <source>
        <dbReference type="ARBA" id="ARBA00022692"/>
    </source>
</evidence>
<reference evidence="19" key="1">
    <citation type="journal article" date="2016" name="Sci. Rep.">
        <title>Molecular characterization of firefly nuptial gifts: a multi-omics approach sheds light on postcopulatory sexual selection.</title>
        <authorList>
            <person name="Al-Wathiqui N."/>
            <person name="Fallon T.R."/>
            <person name="South A."/>
            <person name="Weng J.K."/>
            <person name="Lewis S.M."/>
        </authorList>
    </citation>
    <scope>NUCLEOTIDE SEQUENCE</scope>
</reference>
<organism evidence="19">
    <name type="scientific">Photinus pyralis</name>
    <name type="common">Common eastern firefly</name>
    <name type="synonym">Lampyris pyralis</name>
    <dbReference type="NCBI Taxonomy" id="7054"/>
    <lineage>
        <taxon>Eukaryota</taxon>
        <taxon>Metazoa</taxon>
        <taxon>Ecdysozoa</taxon>
        <taxon>Arthropoda</taxon>
        <taxon>Hexapoda</taxon>
        <taxon>Insecta</taxon>
        <taxon>Pterygota</taxon>
        <taxon>Neoptera</taxon>
        <taxon>Endopterygota</taxon>
        <taxon>Coleoptera</taxon>
        <taxon>Polyphaga</taxon>
        <taxon>Elateriformia</taxon>
        <taxon>Elateroidea</taxon>
        <taxon>Lampyridae</taxon>
        <taxon>Lampyrinae</taxon>
        <taxon>Photinus</taxon>
    </lineage>
</organism>